<evidence type="ECO:0000256" key="3">
    <source>
        <dbReference type="ARBA" id="ARBA00038366"/>
    </source>
</evidence>
<dbReference type="PANTHER" id="PTHR19856:SF0">
    <property type="entry name" value="WD REPEAT-CONTAINING PROTEIN 1"/>
    <property type="match status" value="1"/>
</dbReference>
<dbReference type="GO" id="GO:0030864">
    <property type="term" value="C:cortical actin cytoskeleton"/>
    <property type="evidence" value="ECO:0007669"/>
    <property type="project" value="TreeGrafter"/>
</dbReference>
<keyword evidence="6" id="KW-0378">Hydrolase</keyword>
<keyword evidence="1 4" id="KW-0853">WD repeat</keyword>
<evidence type="ECO:0000256" key="1">
    <source>
        <dbReference type="ARBA" id="ARBA00022574"/>
    </source>
</evidence>
<dbReference type="FunFam" id="2.130.10.10:FF:000167">
    <property type="entry name" value="Actin-interacting protein 1"/>
    <property type="match status" value="1"/>
</dbReference>
<dbReference type="Pfam" id="PF00400">
    <property type="entry name" value="WD40"/>
    <property type="match status" value="7"/>
</dbReference>
<dbReference type="InterPro" id="IPR015943">
    <property type="entry name" value="WD40/YVTN_repeat-like_dom_sf"/>
</dbReference>
<dbReference type="PROSITE" id="PS50294">
    <property type="entry name" value="WD_REPEATS_REGION"/>
    <property type="match status" value="5"/>
</dbReference>
<dbReference type="AlphaFoldDB" id="A0A4S9M119"/>
<accession>A0A4S9M119</accession>
<dbReference type="PRINTS" id="PR00320">
    <property type="entry name" value="GPROTEINBRPT"/>
</dbReference>
<evidence type="ECO:0000313" key="6">
    <source>
        <dbReference type="EMBL" id="THY36081.1"/>
    </source>
</evidence>
<evidence type="ECO:0000256" key="2">
    <source>
        <dbReference type="ARBA" id="ARBA00022737"/>
    </source>
</evidence>
<dbReference type="InterPro" id="IPR036322">
    <property type="entry name" value="WD40_repeat_dom_sf"/>
</dbReference>
<reference evidence="6 7" key="1">
    <citation type="submission" date="2018-10" db="EMBL/GenBank/DDBJ databases">
        <title>Fifty Aureobasidium pullulans genomes reveal a recombining polyextremotolerant generalist.</title>
        <authorList>
            <person name="Gostincar C."/>
            <person name="Turk M."/>
            <person name="Zajc J."/>
            <person name="Gunde-Cimerman N."/>
        </authorList>
    </citation>
    <scope>NUCLEOTIDE SEQUENCE [LARGE SCALE GENOMIC DNA]</scope>
    <source>
        <strain evidence="6 7">EXF-6604</strain>
    </source>
</reference>
<dbReference type="SUPFAM" id="SSF50978">
    <property type="entry name" value="WD40 repeat-like"/>
    <property type="match status" value="2"/>
</dbReference>
<dbReference type="SMART" id="SM00320">
    <property type="entry name" value="WD40"/>
    <property type="match status" value="10"/>
</dbReference>
<evidence type="ECO:0000313" key="7">
    <source>
        <dbReference type="Proteomes" id="UP000306584"/>
    </source>
</evidence>
<evidence type="ECO:0000256" key="4">
    <source>
        <dbReference type="PROSITE-ProRule" id="PRU00221"/>
    </source>
</evidence>
<protein>
    <submittedName>
        <fullName evidence="6">Tricorn protease domain 2-containing protein</fullName>
    </submittedName>
</protein>
<dbReference type="GO" id="GO:0030042">
    <property type="term" value="P:actin filament depolymerization"/>
    <property type="evidence" value="ECO:0007669"/>
    <property type="project" value="TreeGrafter"/>
</dbReference>
<dbReference type="InterPro" id="IPR019775">
    <property type="entry name" value="WD40_repeat_CS"/>
</dbReference>
<dbReference type="EMBL" id="QZBD01000011">
    <property type="protein sequence ID" value="THY36081.1"/>
    <property type="molecule type" value="Genomic_DNA"/>
</dbReference>
<comment type="caution">
    <text evidence="6">The sequence shown here is derived from an EMBL/GenBank/DDBJ whole genome shotgun (WGS) entry which is preliminary data.</text>
</comment>
<feature type="repeat" description="WD" evidence="4">
    <location>
        <begin position="212"/>
        <end position="253"/>
    </location>
</feature>
<proteinExistence type="inferred from homology"/>
<gene>
    <name evidence="6" type="ORF">D6D01_00727</name>
</gene>
<dbReference type="Proteomes" id="UP000306584">
    <property type="component" value="Unassembled WGS sequence"/>
</dbReference>
<dbReference type="GO" id="GO:0008233">
    <property type="term" value="F:peptidase activity"/>
    <property type="evidence" value="ECO:0007669"/>
    <property type="project" value="UniProtKB-KW"/>
</dbReference>
<keyword evidence="6" id="KW-0645">Protease</keyword>
<feature type="repeat" description="WD" evidence="4">
    <location>
        <begin position="81"/>
        <end position="113"/>
    </location>
</feature>
<organism evidence="6 7">
    <name type="scientific">Aureobasidium pullulans</name>
    <name type="common">Black yeast</name>
    <name type="synonym">Pullularia pullulans</name>
    <dbReference type="NCBI Taxonomy" id="5580"/>
    <lineage>
        <taxon>Eukaryota</taxon>
        <taxon>Fungi</taxon>
        <taxon>Dikarya</taxon>
        <taxon>Ascomycota</taxon>
        <taxon>Pezizomycotina</taxon>
        <taxon>Dothideomycetes</taxon>
        <taxon>Dothideomycetidae</taxon>
        <taxon>Dothideales</taxon>
        <taxon>Saccotheciaceae</taxon>
        <taxon>Aureobasidium</taxon>
    </lineage>
</organism>
<feature type="repeat" description="WD" evidence="4">
    <location>
        <begin position="563"/>
        <end position="596"/>
    </location>
</feature>
<feature type="repeat" description="WD" evidence="4">
    <location>
        <begin position="349"/>
        <end position="390"/>
    </location>
</feature>
<dbReference type="GO" id="GO:0051015">
    <property type="term" value="F:actin filament binding"/>
    <property type="evidence" value="ECO:0007669"/>
    <property type="project" value="TreeGrafter"/>
</dbReference>
<dbReference type="PANTHER" id="PTHR19856">
    <property type="entry name" value="WD-REPEATCONTAINING PROTEIN WDR1"/>
    <property type="match status" value="1"/>
</dbReference>
<feature type="region of interest" description="Disordered" evidence="5">
    <location>
        <begin position="33"/>
        <end position="56"/>
    </location>
</feature>
<dbReference type="InterPro" id="IPR001680">
    <property type="entry name" value="WD40_rpt"/>
</dbReference>
<sequence>MVIEKMSIKAGERCAVDFRGASGYRQLTKKPTDGIWAASPSTTRGQSTPLSSSSDGQSIAYAANKSIFVRNIDDPSIARQYTDHVTQTTVARFSPSGFYVASGDVSGTVRVWDCKGEGATKGEYHIIAGRINDIAWDGDSQRIIAVGDGKERFGHCITADSGNSVGEISGHSSQINSVSIRQQRPLRAATGSDDTSLVFYHGAPFKFNTSLRGKHDKFIYGTAFSPDGSTLVSVGSDRRIWLYDGKTGEAKNQIGEGEHKGSIFGVSWSQDSKKIVTASADQTVKIWDVEAGKCVQTWRMGEEGVVSIPHQQVGVTWPGGRSDGLIISVDLDGNLNYFQEGKDKPVRVVHGHQKAITAAGYTPKDKTLWTGSYDGRVRAWDLSTAEAKSVDGESPKNYVSAFGSSESDGRIYSVSWDDTLRTIDSSTHSFTGSSSKTEGQPKSVAVASSGSNSVTLVATNSAITLYKDGEQVGSQAVSFTPTSIAAKGDIVAVGAEDKVVRIYTLSGNALSPAAELRDATSAVSTLSFSSSSANRLAVGLSNGKINVYTSSSPSEWALTTNRWSAHTARVTCITWSPDGEKAASGGLDTNIFVWSLADPGKRVKATNAHKDGVGGIAWTEDSKVISSGADAAVKVWKVENVQ</sequence>
<keyword evidence="2" id="KW-0677">Repeat</keyword>
<feature type="repeat" description="WD" evidence="4">
    <location>
        <begin position="606"/>
        <end position="642"/>
    </location>
</feature>
<evidence type="ECO:0000256" key="5">
    <source>
        <dbReference type="SAM" id="MobiDB-lite"/>
    </source>
</evidence>
<dbReference type="CDD" id="cd00200">
    <property type="entry name" value="WD40"/>
    <property type="match status" value="1"/>
</dbReference>
<feature type="repeat" description="WD" evidence="4">
    <location>
        <begin position="256"/>
        <end position="297"/>
    </location>
</feature>
<feature type="compositionally biased region" description="Polar residues" evidence="5">
    <location>
        <begin position="39"/>
        <end position="56"/>
    </location>
</feature>
<dbReference type="GO" id="GO:0006508">
    <property type="term" value="P:proteolysis"/>
    <property type="evidence" value="ECO:0007669"/>
    <property type="project" value="UniProtKB-KW"/>
</dbReference>
<name>A0A4S9M119_AURPU</name>
<dbReference type="PROSITE" id="PS50082">
    <property type="entry name" value="WD_REPEATS_2"/>
    <property type="match status" value="6"/>
</dbReference>
<dbReference type="PROSITE" id="PS00678">
    <property type="entry name" value="WD_REPEATS_1"/>
    <property type="match status" value="2"/>
</dbReference>
<dbReference type="FunFam" id="2.130.10.10:FF:000102">
    <property type="entry name" value="Actin-interacting protein 1"/>
    <property type="match status" value="1"/>
</dbReference>
<dbReference type="InterPro" id="IPR020472">
    <property type="entry name" value="WD40_PAC1"/>
</dbReference>
<dbReference type="Gene3D" id="2.130.10.10">
    <property type="entry name" value="YVTN repeat-like/Quinoprotein amine dehydrogenase"/>
    <property type="match status" value="2"/>
</dbReference>
<comment type="similarity">
    <text evidence="3">Belongs to the WD repeat AIP1 family.</text>
</comment>